<evidence type="ECO:0000313" key="2">
    <source>
        <dbReference type="EMBL" id="MBY5951570.1"/>
    </source>
</evidence>
<reference evidence="2 3" key="1">
    <citation type="submission" date="2021-06" db="EMBL/GenBank/DDBJ databases">
        <title>44 bacteria genomes isolated from Dapeng, Shenzhen.</title>
        <authorList>
            <person name="Zheng W."/>
            <person name="Yu S."/>
            <person name="Huang Y."/>
        </authorList>
    </citation>
    <scope>NUCLEOTIDE SEQUENCE [LARGE SCALE GENOMIC DNA]</scope>
    <source>
        <strain evidence="2 3">DP5N14-6</strain>
    </source>
</reference>
<dbReference type="Proteomes" id="UP000766609">
    <property type="component" value="Unassembled WGS sequence"/>
</dbReference>
<proteinExistence type="predicted"/>
<evidence type="ECO:0008006" key="4">
    <source>
        <dbReference type="Google" id="ProtNLM"/>
    </source>
</evidence>
<feature type="region of interest" description="Disordered" evidence="1">
    <location>
        <begin position="231"/>
        <end position="264"/>
    </location>
</feature>
<comment type="caution">
    <text evidence="2">The sequence shown here is derived from an EMBL/GenBank/DDBJ whole genome shotgun (WGS) entry which is preliminary data.</text>
</comment>
<organism evidence="2 3">
    <name type="scientific">Algoriphagus marincola</name>
    <dbReference type="NCBI Taxonomy" id="264027"/>
    <lineage>
        <taxon>Bacteria</taxon>
        <taxon>Pseudomonadati</taxon>
        <taxon>Bacteroidota</taxon>
        <taxon>Cytophagia</taxon>
        <taxon>Cytophagales</taxon>
        <taxon>Cyclobacteriaceae</taxon>
        <taxon>Algoriphagus</taxon>
    </lineage>
</organism>
<dbReference type="RefSeq" id="WP_222584200.1">
    <property type="nucleotide sequence ID" value="NZ_JAHVHP010000002.1"/>
</dbReference>
<keyword evidence="3" id="KW-1185">Reference proteome</keyword>
<protein>
    <recommendedName>
        <fullName evidence="4">SprT-like family protein</fullName>
    </recommendedName>
</protein>
<gene>
    <name evidence="2" type="ORF">KUV23_11330</name>
</gene>
<dbReference type="EMBL" id="JAHVHP010000002">
    <property type="protein sequence ID" value="MBY5951570.1"/>
    <property type="molecule type" value="Genomic_DNA"/>
</dbReference>
<evidence type="ECO:0000256" key="1">
    <source>
        <dbReference type="SAM" id="MobiDB-lite"/>
    </source>
</evidence>
<sequence>MILSACIPEPENPTIQLSETSLLAQVRDWFEANKTNLRLPDRGTNYRTESQELILPFFEKEPDWEQFHHYYFPDGREVFEVSLENENLYIPKAKDAGASEEDADYFQNILFVKHPTLPKFDPLIIRYYPDENTSNRDFEAISYQMIDEKWSGWIDLFTYDEHYLMGYKVTEGELTHTREMQKNPENARKIALSSENKSDEAIHCYVVATDWYDGRTEEYLDTTWAQTCEWQRGGSRSGGGRGDGGYEEEKPRGGADSPGGGCMSCYDPPEVPAPTLRVEIDQTVKDNPYLMCILKKLELSKFVNDLALFDGTAQNGRNVILKVGETENPEANAETNDDLGPYHIQIILNQNRLGRNSLEMARTFLHEMIHAELFRAIFHKNGTPLDRNFEANFAEYMLLYKGDAAIHHNYMAENMVNKMASVLSQIHSHLGKQSFLNDPDVIAAFPKGLPSDFYHGIAWNGLKWTDKWRYNLPERSSYEKYQKVGADNLTDNCNSN</sequence>
<evidence type="ECO:0000313" key="3">
    <source>
        <dbReference type="Proteomes" id="UP000766609"/>
    </source>
</evidence>
<name>A0ABS7N5F1_9BACT</name>
<accession>A0ABS7N5F1</accession>